<keyword evidence="2" id="KW-1185">Reference proteome</keyword>
<evidence type="ECO:0000313" key="1">
    <source>
        <dbReference type="EMBL" id="UWP59861.1"/>
    </source>
</evidence>
<accession>A0ABY5VHZ8</accession>
<dbReference type="Proteomes" id="UP001060164">
    <property type="component" value="Chromosome"/>
</dbReference>
<dbReference type="EMBL" id="CP102290">
    <property type="protein sequence ID" value="UWP59861.1"/>
    <property type="molecule type" value="Genomic_DNA"/>
</dbReference>
<evidence type="ECO:0000313" key="2">
    <source>
        <dbReference type="Proteomes" id="UP001060164"/>
    </source>
</evidence>
<organism evidence="1 2">
    <name type="scientific">Ruminococcus gauvreauii</name>
    <dbReference type="NCBI Taxonomy" id="438033"/>
    <lineage>
        <taxon>Bacteria</taxon>
        <taxon>Bacillati</taxon>
        <taxon>Bacillota</taxon>
        <taxon>Clostridia</taxon>
        <taxon>Eubacteriales</taxon>
        <taxon>Oscillospiraceae</taxon>
        <taxon>Ruminococcus</taxon>
    </lineage>
</organism>
<reference evidence="1" key="1">
    <citation type="journal article" date="2022" name="Cell">
        <title>Design, construction, and in vivo augmentation of a complex gut microbiome.</title>
        <authorList>
            <person name="Cheng A.G."/>
            <person name="Ho P.Y."/>
            <person name="Aranda-Diaz A."/>
            <person name="Jain S."/>
            <person name="Yu F.B."/>
            <person name="Meng X."/>
            <person name="Wang M."/>
            <person name="Iakiviak M."/>
            <person name="Nagashima K."/>
            <person name="Zhao A."/>
            <person name="Murugkar P."/>
            <person name="Patil A."/>
            <person name="Atabakhsh K."/>
            <person name="Weakley A."/>
            <person name="Yan J."/>
            <person name="Brumbaugh A.R."/>
            <person name="Higginbottom S."/>
            <person name="Dimas A."/>
            <person name="Shiver A.L."/>
            <person name="Deutschbauer A."/>
            <person name="Neff N."/>
            <person name="Sonnenburg J.L."/>
            <person name="Huang K.C."/>
            <person name="Fischbach M.A."/>
        </authorList>
    </citation>
    <scope>NUCLEOTIDE SEQUENCE</scope>
    <source>
        <strain evidence="1">DSM 19829</strain>
    </source>
</reference>
<gene>
    <name evidence="1" type="ORF">NQ502_02015</name>
</gene>
<dbReference type="RefSeq" id="WP_028528090.1">
    <property type="nucleotide sequence ID" value="NZ_CABLBR010000007.1"/>
</dbReference>
<sequence length="77" mass="8946">MKKLTNINTILKNFLLADDIEFFISYLKNIDEAEMTSFLRVFPDFITNLSGNDRIDSLKAGTYQKVMAELRRHSDIT</sequence>
<proteinExistence type="predicted"/>
<name>A0ABY5VHZ8_9FIRM</name>
<protein>
    <submittedName>
        <fullName evidence="1">Uncharacterized protein</fullName>
    </submittedName>
</protein>